<dbReference type="InterPro" id="IPR017695">
    <property type="entry name" value="Se-dep_Mo_hydrolase_YqeB"/>
</dbReference>
<dbReference type="Proteomes" id="UP001222800">
    <property type="component" value="Chromosome"/>
</dbReference>
<dbReference type="EMBL" id="CP120733">
    <property type="protein sequence ID" value="WFD09695.1"/>
    <property type="molecule type" value="Genomic_DNA"/>
</dbReference>
<keyword evidence="2" id="KW-1185">Reference proteome</keyword>
<proteinExistence type="predicted"/>
<reference evidence="1 2" key="1">
    <citation type="submission" date="2023-03" db="EMBL/GenBank/DDBJ databases">
        <title>Complete genome sequence of Tepidibacter sp. SWIR-1, isolated from a deep-sea hydrothermal vent.</title>
        <authorList>
            <person name="Li X."/>
        </authorList>
    </citation>
    <scope>NUCLEOTIDE SEQUENCE [LARGE SCALE GENOMIC DNA]</scope>
    <source>
        <strain evidence="1 2">SWIR-1</strain>
    </source>
</reference>
<protein>
    <submittedName>
        <fullName evidence="1">Selenium-dependent molybdenum cofactor biosynthesis protein YqeB</fullName>
    </submittedName>
</protein>
<sequence>MFDNIVVIRGGGDIATGISHKLHRSGFKVLILEIEKPTMVRRTVSFASAVYECETIVEKVKSVKAYNIKDIHKIWSNNQIPVVVDPKCEIIDEMKIDILVDATLAKRNLGMNRTMAPITIGVGPGFDAGEDVDIVVETSRGHDLGKLIFKGYAQADTGVPGKILGYGKERVLRAPCHGIINNLSEIGDIIKKDQIIAYVDDEPVKASIDGILRGIIMNGLKVKKGLKIGDIDPREIKEYCFTISDKARSVAGGVLEAILYMKNIRHLQKNN</sequence>
<dbReference type="RefSeq" id="WP_277731630.1">
    <property type="nucleotide sequence ID" value="NZ_CP120733.1"/>
</dbReference>
<gene>
    <name evidence="1" type="primary">yqeB</name>
    <name evidence="1" type="ORF">P4S50_15055</name>
</gene>
<organism evidence="1 2">
    <name type="scientific">Tepidibacter hydrothermalis</name>
    <dbReference type="NCBI Taxonomy" id="3036126"/>
    <lineage>
        <taxon>Bacteria</taxon>
        <taxon>Bacillati</taxon>
        <taxon>Bacillota</taxon>
        <taxon>Clostridia</taxon>
        <taxon>Peptostreptococcales</taxon>
        <taxon>Peptostreptococcaceae</taxon>
        <taxon>Tepidibacter</taxon>
    </lineage>
</organism>
<name>A0ABY8E9W2_9FIRM</name>
<dbReference type="NCBIfam" id="TIGR03309">
    <property type="entry name" value="matur_yqeB"/>
    <property type="match status" value="1"/>
</dbReference>
<evidence type="ECO:0000313" key="1">
    <source>
        <dbReference type="EMBL" id="WFD09695.1"/>
    </source>
</evidence>
<evidence type="ECO:0000313" key="2">
    <source>
        <dbReference type="Proteomes" id="UP001222800"/>
    </source>
</evidence>
<accession>A0ABY8E9W2</accession>